<dbReference type="EMBL" id="OX451738">
    <property type="protein sequence ID" value="CAI8606452.1"/>
    <property type="molecule type" value="Genomic_DNA"/>
</dbReference>
<protein>
    <submittedName>
        <fullName evidence="1">Uncharacterized protein</fullName>
    </submittedName>
</protein>
<evidence type="ECO:0000313" key="1">
    <source>
        <dbReference type="EMBL" id="CAI8606452.1"/>
    </source>
</evidence>
<evidence type="ECO:0000313" key="2">
    <source>
        <dbReference type="Proteomes" id="UP001157006"/>
    </source>
</evidence>
<sequence length="215" mass="24604">MLVNTTATTPISCEVKLHRSICTELQGLIDRILHIILSIESARPNCALAIQTLCSLHFTLDKAKLVIKHCSESSRLFLAITSQKIVSRCEKIRVSFELYLDQIRNTVPIPLASEICAILEDLRDTKFSLEFEDETRKVLVSLLEKEFPDSASKENAELEAIQIAALRLDMKSPISLLEEKENLKKQIEKVKNANKKEKELLEYLLYLLIKYENFI</sequence>
<dbReference type="Proteomes" id="UP001157006">
    <property type="component" value="Chromosome 3"/>
</dbReference>
<accession>A0AAV1ADP1</accession>
<proteinExistence type="predicted"/>
<gene>
    <name evidence="1" type="ORF">VFH_III230960</name>
</gene>
<reference evidence="1 2" key="1">
    <citation type="submission" date="2023-01" db="EMBL/GenBank/DDBJ databases">
        <authorList>
            <person name="Kreplak J."/>
        </authorList>
    </citation>
    <scope>NUCLEOTIDE SEQUENCE [LARGE SCALE GENOMIC DNA]</scope>
</reference>
<name>A0AAV1ADP1_VICFA</name>
<keyword evidence="2" id="KW-1185">Reference proteome</keyword>
<organism evidence="1 2">
    <name type="scientific">Vicia faba</name>
    <name type="common">Broad bean</name>
    <name type="synonym">Faba vulgaris</name>
    <dbReference type="NCBI Taxonomy" id="3906"/>
    <lineage>
        <taxon>Eukaryota</taxon>
        <taxon>Viridiplantae</taxon>
        <taxon>Streptophyta</taxon>
        <taxon>Embryophyta</taxon>
        <taxon>Tracheophyta</taxon>
        <taxon>Spermatophyta</taxon>
        <taxon>Magnoliopsida</taxon>
        <taxon>eudicotyledons</taxon>
        <taxon>Gunneridae</taxon>
        <taxon>Pentapetalae</taxon>
        <taxon>rosids</taxon>
        <taxon>fabids</taxon>
        <taxon>Fabales</taxon>
        <taxon>Fabaceae</taxon>
        <taxon>Papilionoideae</taxon>
        <taxon>50 kb inversion clade</taxon>
        <taxon>NPAAA clade</taxon>
        <taxon>Hologalegina</taxon>
        <taxon>IRL clade</taxon>
        <taxon>Fabeae</taxon>
        <taxon>Vicia</taxon>
    </lineage>
</organism>
<dbReference type="AlphaFoldDB" id="A0AAV1ADP1"/>